<evidence type="ECO:0000313" key="1">
    <source>
        <dbReference type="EMBL" id="KAF9541769.1"/>
    </source>
</evidence>
<sequence>MAGPTSFTLTVDNKSINAPNKEAIPFDDNMVDFSIQQLKNAVVKLMSNVATRARVIEEVMKESEDPTGRAFYLDAAEFQIYQECAGGLSGPSGVQGRWIGLNPAVIILAHAMLLQYHFQKPLAKLLNIVHLHTFDNALTTTLELILRFHSRSL</sequence>
<reference evidence="1" key="1">
    <citation type="journal article" date="2020" name="Fungal Divers.">
        <title>Resolving the Mortierellaceae phylogeny through synthesis of multi-gene phylogenetics and phylogenomics.</title>
        <authorList>
            <person name="Vandepol N."/>
            <person name="Liber J."/>
            <person name="Desiro A."/>
            <person name="Na H."/>
            <person name="Kennedy M."/>
            <person name="Barry K."/>
            <person name="Grigoriev I.V."/>
            <person name="Miller A.N."/>
            <person name="O'Donnell K."/>
            <person name="Stajich J.E."/>
            <person name="Bonito G."/>
        </authorList>
    </citation>
    <scope>NUCLEOTIDE SEQUENCE</scope>
    <source>
        <strain evidence="1">NRRL 2591</strain>
    </source>
</reference>
<dbReference type="EMBL" id="JAAAXW010000156">
    <property type="protein sequence ID" value="KAF9541769.1"/>
    <property type="molecule type" value="Genomic_DNA"/>
</dbReference>
<proteinExistence type="predicted"/>
<gene>
    <name evidence="1" type="ORF">EC957_002669</name>
</gene>
<keyword evidence="2" id="KW-1185">Reference proteome</keyword>
<accession>A0A9P6F3T5</accession>
<dbReference type="Proteomes" id="UP000723463">
    <property type="component" value="Unassembled WGS sequence"/>
</dbReference>
<protein>
    <submittedName>
        <fullName evidence="1">Uncharacterized protein</fullName>
    </submittedName>
</protein>
<organism evidence="1 2">
    <name type="scientific">Mortierella hygrophila</name>
    <dbReference type="NCBI Taxonomy" id="979708"/>
    <lineage>
        <taxon>Eukaryota</taxon>
        <taxon>Fungi</taxon>
        <taxon>Fungi incertae sedis</taxon>
        <taxon>Mucoromycota</taxon>
        <taxon>Mortierellomycotina</taxon>
        <taxon>Mortierellomycetes</taxon>
        <taxon>Mortierellales</taxon>
        <taxon>Mortierellaceae</taxon>
        <taxon>Mortierella</taxon>
    </lineage>
</organism>
<evidence type="ECO:0000313" key="2">
    <source>
        <dbReference type="Proteomes" id="UP000723463"/>
    </source>
</evidence>
<name>A0A9P6F3T5_9FUNG</name>
<comment type="caution">
    <text evidence="1">The sequence shown here is derived from an EMBL/GenBank/DDBJ whole genome shotgun (WGS) entry which is preliminary data.</text>
</comment>
<dbReference type="AlphaFoldDB" id="A0A9P6F3T5"/>